<protein>
    <submittedName>
        <fullName evidence="2">General transcription factor 3C-like protein</fullName>
    </submittedName>
</protein>
<organism evidence="2 3">
    <name type="scientific">Trifolium pratense</name>
    <name type="common">Red clover</name>
    <dbReference type="NCBI Taxonomy" id="57577"/>
    <lineage>
        <taxon>Eukaryota</taxon>
        <taxon>Viridiplantae</taxon>
        <taxon>Streptophyta</taxon>
        <taxon>Embryophyta</taxon>
        <taxon>Tracheophyta</taxon>
        <taxon>Spermatophyta</taxon>
        <taxon>Magnoliopsida</taxon>
        <taxon>eudicotyledons</taxon>
        <taxon>Gunneridae</taxon>
        <taxon>Pentapetalae</taxon>
        <taxon>rosids</taxon>
        <taxon>fabids</taxon>
        <taxon>Fabales</taxon>
        <taxon>Fabaceae</taxon>
        <taxon>Papilionoideae</taxon>
        <taxon>50 kb inversion clade</taxon>
        <taxon>NPAAA clade</taxon>
        <taxon>Hologalegina</taxon>
        <taxon>IRL clade</taxon>
        <taxon>Trifolieae</taxon>
        <taxon>Trifolium</taxon>
    </lineage>
</organism>
<feature type="region of interest" description="Disordered" evidence="1">
    <location>
        <begin position="54"/>
        <end position="95"/>
    </location>
</feature>
<dbReference type="Proteomes" id="UP000236291">
    <property type="component" value="Unassembled WGS sequence"/>
</dbReference>
<dbReference type="AlphaFoldDB" id="A0A2K3MIL9"/>
<reference evidence="2 3" key="1">
    <citation type="journal article" date="2014" name="Am. J. Bot.">
        <title>Genome assembly and annotation for red clover (Trifolium pratense; Fabaceae).</title>
        <authorList>
            <person name="Istvanek J."/>
            <person name="Jaros M."/>
            <person name="Krenek A."/>
            <person name="Repkova J."/>
        </authorList>
    </citation>
    <scope>NUCLEOTIDE SEQUENCE [LARGE SCALE GENOMIC DNA]</scope>
    <source>
        <strain evidence="3">cv. Tatra</strain>
        <tissue evidence="2">Young leaves</tissue>
    </source>
</reference>
<evidence type="ECO:0000313" key="3">
    <source>
        <dbReference type="Proteomes" id="UP000236291"/>
    </source>
</evidence>
<name>A0A2K3MIL9_TRIPR</name>
<gene>
    <name evidence="2" type="ORF">L195_g046751</name>
</gene>
<comment type="caution">
    <text evidence="2">The sequence shown here is derived from an EMBL/GenBank/DDBJ whole genome shotgun (WGS) entry which is preliminary data.</text>
</comment>
<dbReference type="EMBL" id="ASHM01063443">
    <property type="protein sequence ID" value="PNX90626.1"/>
    <property type="molecule type" value="Genomic_DNA"/>
</dbReference>
<reference evidence="2 3" key="2">
    <citation type="journal article" date="2017" name="Front. Plant Sci.">
        <title>Gene Classification and Mining of Molecular Markers Useful in Red Clover (Trifolium pratense) Breeding.</title>
        <authorList>
            <person name="Istvanek J."/>
            <person name="Dluhosova J."/>
            <person name="Dluhos P."/>
            <person name="Patkova L."/>
            <person name="Nedelnik J."/>
            <person name="Repkova J."/>
        </authorList>
    </citation>
    <scope>NUCLEOTIDE SEQUENCE [LARGE SCALE GENOMIC DNA]</scope>
    <source>
        <strain evidence="3">cv. Tatra</strain>
        <tissue evidence="2">Young leaves</tissue>
    </source>
</reference>
<proteinExistence type="predicted"/>
<evidence type="ECO:0000313" key="2">
    <source>
        <dbReference type="EMBL" id="PNX90626.1"/>
    </source>
</evidence>
<feature type="non-terminal residue" evidence="2">
    <location>
        <position position="1"/>
    </location>
</feature>
<accession>A0A2K3MIL9</accession>
<evidence type="ECO:0000256" key="1">
    <source>
        <dbReference type="SAM" id="MobiDB-lite"/>
    </source>
</evidence>
<sequence length="102" mass="11553">ATSKFEKLKRECNRTVVKLGGEECRQTNAGYVYYSGFFMILRNDIALGCLEESEEPDNVENDDVEAAEANNSDEEESEEELDLTGDTEMPMPSPSRILFYLN</sequence>
<feature type="compositionally biased region" description="Acidic residues" evidence="1">
    <location>
        <begin position="54"/>
        <end position="85"/>
    </location>
</feature>